<reference evidence="7 8" key="1">
    <citation type="submission" date="2017-11" db="EMBL/GenBank/DDBJ databases">
        <title>Complete genome sequence of Spiroplasma clarkii CN-5 (DSM 19994).</title>
        <authorList>
            <person name="Tsai Y.-M."/>
            <person name="Chang A."/>
            <person name="Lo W.-S."/>
            <person name="Kuo C.-H."/>
        </authorList>
    </citation>
    <scope>NUCLEOTIDE SEQUENCE [LARGE SCALE GENOMIC DNA]</scope>
    <source>
        <strain evidence="7 8">CN-5</strain>
    </source>
</reference>
<dbReference type="PROSITE" id="PS50072">
    <property type="entry name" value="CSA_PPIASE_2"/>
    <property type="match status" value="1"/>
</dbReference>
<dbReference type="Pfam" id="PF00160">
    <property type="entry name" value="Pro_isomerase"/>
    <property type="match status" value="1"/>
</dbReference>
<keyword evidence="3 5" id="KW-0697">Rotamase</keyword>
<dbReference type="PRINTS" id="PR00153">
    <property type="entry name" value="CSAPPISMRASE"/>
</dbReference>
<evidence type="ECO:0000259" key="6">
    <source>
        <dbReference type="PROSITE" id="PS50072"/>
    </source>
</evidence>
<dbReference type="SUPFAM" id="SSF50891">
    <property type="entry name" value="Cyclophilin-like"/>
    <property type="match status" value="1"/>
</dbReference>
<gene>
    <name evidence="7" type="primary">ppiB</name>
    <name evidence="7" type="ORF">SCLAR_v1c00360</name>
</gene>
<dbReference type="Gene3D" id="2.40.100.10">
    <property type="entry name" value="Cyclophilin-like"/>
    <property type="match status" value="1"/>
</dbReference>
<proteinExistence type="inferred from homology"/>
<evidence type="ECO:0000256" key="4">
    <source>
        <dbReference type="ARBA" id="ARBA00023235"/>
    </source>
</evidence>
<dbReference type="InterPro" id="IPR029000">
    <property type="entry name" value="Cyclophilin-like_dom_sf"/>
</dbReference>
<evidence type="ECO:0000256" key="2">
    <source>
        <dbReference type="ARBA" id="ARBA00007365"/>
    </source>
</evidence>
<organism evidence="7 8">
    <name type="scientific">Spiroplasma clarkii</name>
    <dbReference type="NCBI Taxonomy" id="2139"/>
    <lineage>
        <taxon>Bacteria</taxon>
        <taxon>Bacillati</taxon>
        <taxon>Mycoplasmatota</taxon>
        <taxon>Mollicutes</taxon>
        <taxon>Entomoplasmatales</taxon>
        <taxon>Spiroplasmataceae</taxon>
        <taxon>Spiroplasma</taxon>
    </lineage>
</organism>
<dbReference type="PANTHER" id="PTHR45625">
    <property type="entry name" value="PEPTIDYL-PROLYL CIS-TRANS ISOMERASE-RELATED"/>
    <property type="match status" value="1"/>
</dbReference>
<dbReference type="EMBL" id="CP024870">
    <property type="protein sequence ID" value="ATX70373.1"/>
    <property type="molecule type" value="Genomic_DNA"/>
</dbReference>
<dbReference type="GO" id="GO:0003755">
    <property type="term" value="F:peptidyl-prolyl cis-trans isomerase activity"/>
    <property type="evidence" value="ECO:0007669"/>
    <property type="project" value="UniProtKB-UniRule"/>
</dbReference>
<comment type="function">
    <text evidence="1 5">PPIases accelerate the folding of proteins. It catalyzes the cis-trans isomerization of proline imidic peptide bonds in oligopeptides.</text>
</comment>
<evidence type="ECO:0000256" key="3">
    <source>
        <dbReference type="ARBA" id="ARBA00023110"/>
    </source>
</evidence>
<protein>
    <recommendedName>
        <fullName evidence="5">Peptidyl-prolyl cis-trans isomerase</fullName>
        <shortName evidence="5">PPIase</shortName>
        <ecNumber evidence="5">5.2.1.8</ecNumber>
    </recommendedName>
</protein>
<dbReference type="Proteomes" id="UP000231179">
    <property type="component" value="Chromosome"/>
</dbReference>
<evidence type="ECO:0000256" key="5">
    <source>
        <dbReference type="RuleBase" id="RU363019"/>
    </source>
</evidence>
<evidence type="ECO:0000313" key="7">
    <source>
        <dbReference type="EMBL" id="ATX70373.1"/>
    </source>
</evidence>
<evidence type="ECO:0000313" key="8">
    <source>
        <dbReference type="Proteomes" id="UP000231179"/>
    </source>
</evidence>
<evidence type="ECO:0000256" key="1">
    <source>
        <dbReference type="ARBA" id="ARBA00002388"/>
    </source>
</evidence>
<sequence>MSEIIKIRICLTDGRTLNAELYPKLAPISVKNFVNLIKKDYFSGLIFHRVIPGFMIQGGGMTPDLIEKNDLNPIVGEFAINGRNKNATGLPHILGTLSMARTNVMNSATSQFFIVTGDAKFLDGQ</sequence>
<dbReference type="InterPro" id="IPR024936">
    <property type="entry name" value="Cyclophilin-type_PPIase"/>
</dbReference>
<dbReference type="PIRSF" id="PIRSF001467">
    <property type="entry name" value="Peptidylpro_ismrse"/>
    <property type="match status" value="1"/>
</dbReference>
<name>A0A2K8KFA0_9MOLU</name>
<accession>A0A2K8KFA0</accession>
<keyword evidence="8" id="KW-1185">Reference proteome</keyword>
<comment type="catalytic activity">
    <reaction evidence="5">
        <text>[protein]-peptidylproline (omega=180) = [protein]-peptidylproline (omega=0)</text>
        <dbReference type="Rhea" id="RHEA:16237"/>
        <dbReference type="Rhea" id="RHEA-COMP:10747"/>
        <dbReference type="Rhea" id="RHEA-COMP:10748"/>
        <dbReference type="ChEBI" id="CHEBI:83833"/>
        <dbReference type="ChEBI" id="CHEBI:83834"/>
        <dbReference type="EC" id="5.2.1.8"/>
    </reaction>
</comment>
<dbReference type="AlphaFoldDB" id="A0A2K8KFA0"/>
<comment type="similarity">
    <text evidence="2 5">Belongs to the cyclophilin-type PPIase family.</text>
</comment>
<dbReference type="PANTHER" id="PTHR45625:SF4">
    <property type="entry name" value="PEPTIDYLPROLYL ISOMERASE DOMAIN AND WD REPEAT-CONTAINING PROTEIN 1"/>
    <property type="match status" value="1"/>
</dbReference>
<dbReference type="InterPro" id="IPR044666">
    <property type="entry name" value="Cyclophilin_A-like"/>
</dbReference>
<dbReference type="RefSeq" id="WP_100253937.1">
    <property type="nucleotide sequence ID" value="NZ_CP024870.1"/>
</dbReference>
<dbReference type="EC" id="5.2.1.8" evidence="5"/>
<dbReference type="PROSITE" id="PS00170">
    <property type="entry name" value="CSA_PPIASE_1"/>
    <property type="match status" value="1"/>
</dbReference>
<keyword evidence="4 5" id="KW-0413">Isomerase</keyword>
<dbReference type="InterPro" id="IPR002130">
    <property type="entry name" value="Cyclophilin-type_PPIase_dom"/>
</dbReference>
<dbReference type="GO" id="GO:0006457">
    <property type="term" value="P:protein folding"/>
    <property type="evidence" value="ECO:0007669"/>
    <property type="project" value="InterPro"/>
</dbReference>
<feature type="domain" description="PPIase cyclophilin-type" evidence="6">
    <location>
        <begin position="4"/>
        <end position="125"/>
    </location>
</feature>
<dbReference type="InterPro" id="IPR020892">
    <property type="entry name" value="Cyclophilin-type_PPIase_CS"/>
</dbReference>